<evidence type="ECO:0000313" key="2">
    <source>
        <dbReference type="Proteomes" id="UP000003163"/>
    </source>
</evidence>
<reference evidence="1 2" key="1">
    <citation type="submission" date="2011-08" db="EMBL/GenBank/DDBJ databases">
        <authorList>
            <person name="Liu Z.J."/>
            <person name="Shi F.L."/>
            <person name="Lu J.Q."/>
            <person name="Li M."/>
            <person name="Wang Z.L."/>
        </authorList>
    </citation>
    <scope>NUCLEOTIDE SEQUENCE [LARGE SCALE GENOMIC DNA]</scope>
    <source>
        <strain evidence="1 2">USNM 41457</strain>
    </source>
</reference>
<sequence length="101" mass="11853">MFCFSFEFIFKDLEGNGCTIEPHSIKHSSCMIETGKRIYIQRCDEREVVREAPVLFYWLIFDHRIVIRNRVVNRSSRPLAMNHPGSYLWSRCGIGLHTSTT</sequence>
<dbReference type="VEuPathDB" id="MicrosporidiaDB:EDEG_00429"/>
<organism evidence="1 2">
    <name type="scientific">Edhazardia aedis (strain USNM 41457)</name>
    <name type="common">Microsporidian parasite</name>
    <dbReference type="NCBI Taxonomy" id="1003232"/>
    <lineage>
        <taxon>Eukaryota</taxon>
        <taxon>Fungi</taxon>
        <taxon>Fungi incertae sedis</taxon>
        <taxon>Microsporidia</taxon>
        <taxon>Edhazardia</taxon>
    </lineage>
</organism>
<name>J8ZP98_EDHAE</name>
<dbReference type="AlphaFoldDB" id="J8ZP98"/>
<reference evidence="2" key="2">
    <citation type="submission" date="2015-07" db="EMBL/GenBank/DDBJ databases">
        <title>Contrasting host-pathogen interactions and genome evolution in two generalist and specialist microsporidian pathogens of mosquitoes.</title>
        <authorList>
            <consortium name="The Broad Institute Genomics Platform"/>
            <consortium name="The Broad Institute Genome Sequencing Center for Infectious Disease"/>
            <person name="Cuomo C.A."/>
            <person name="Sanscrainte N.D."/>
            <person name="Goldberg J.M."/>
            <person name="Heiman D."/>
            <person name="Young S."/>
            <person name="Zeng Q."/>
            <person name="Becnel J.J."/>
            <person name="Birren B.W."/>
        </authorList>
    </citation>
    <scope>NUCLEOTIDE SEQUENCE [LARGE SCALE GENOMIC DNA]</scope>
    <source>
        <strain evidence="2">USNM 41457</strain>
    </source>
</reference>
<dbReference type="InParanoid" id="J8ZP98"/>
<evidence type="ECO:0000313" key="1">
    <source>
        <dbReference type="EMBL" id="EJW01538.1"/>
    </source>
</evidence>
<dbReference type="HOGENOM" id="CLU_2291674_0_0_1"/>
<gene>
    <name evidence="1" type="ORF">EDEG_00429</name>
</gene>
<dbReference type="EMBL" id="AFBI03000005">
    <property type="protein sequence ID" value="EJW01538.1"/>
    <property type="molecule type" value="Genomic_DNA"/>
</dbReference>
<accession>J8ZP98</accession>
<protein>
    <submittedName>
        <fullName evidence="1">Uncharacterized protein</fullName>
    </submittedName>
</protein>
<dbReference type="Proteomes" id="UP000003163">
    <property type="component" value="Unassembled WGS sequence"/>
</dbReference>
<comment type="caution">
    <text evidence="1">The sequence shown here is derived from an EMBL/GenBank/DDBJ whole genome shotgun (WGS) entry which is preliminary data.</text>
</comment>
<proteinExistence type="predicted"/>
<keyword evidence="2" id="KW-1185">Reference proteome</keyword>